<proteinExistence type="predicted"/>
<sequence>MQSGGNSSRREELLKLLRTGDSLLLSQTDCLRDQEFKNDIQNDLEAKARFLAQAAENVTNLSSGQERSLQDLQDATYDDLKRLVKGYSEAAARIPYTPERSDAYLMNSSKIDIMLSDHLVQSARLISETDAELMRLEEKVESEKHISHSLESLERELRSGIRGLQTESTIQDTTDKIDDLVSKEKQRETKLMKYLKVLVSSYLNASQGTLSKSSLLESLQLIESLLNNMTSSHTGNEVQDLPIDPSELVLNKLLLQLLKGELIKVVSPDSISNDGTAWLRLRGYGLPSVDNMEK</sequence>
<dbReference type="EMBL" id="KV454432">
    <property type="protein sequence ID" value="ODQ79380.1"/>
    <property type="molecule type" value="Genomic_DNA"/>
</dbReference>
<accession>A0A1E3QP08</accession>
<protein>
    <submittedName>
        <fullName evidence="2">Uncharacterized protein</fullName>
    </submittedName>
</protein>
<reference evidence="3" key="1">
    <citation type="submission" date="2016-05" db="EMBL/GenBank/DDBJ databases">
        <title>Comparative genomics of biotechnologically important yeasts.</title>
        <authorList>
            <consortium name="DOE Joint Genome Institute"/>
            <person name="Riley R."/>
            <person name="Haridas S."/>
            <person name="Wolfe K.H."/>
            <person name="Lopes M.R."/>
            <person name="Hittinger C.T."/>
            <person name="Goker M."/>
            <person name="Salamov A."/>
            <person name="Wisecaver J."/>
            <person name="Long T.M."/>
            <person name="Aerts A.L."/>
            <person name="Barry K."/>
            <person name="Choi C."/>
            <person name="Clum A."/>
            <person name="Coughlan A.Y."/>
            <person name="Deshpande S."/>
            <person name="Douglass A.P."/>
            <person name="Hanson S.J."/>
            <person name="Klenk H.-P."/>
            <person name="Labutti K."/>
            <person name="Lapidus A."/>
            <person name="Lindquist E."/>
            <person name="Lipzen A."/>
            <person name="Meier-Kolthoff J.P."/>
            <person name="Ohm R.A."/>
            <person name="Otillar R.P."/>
            <person name="Pangilinan J."/>
            <person name="Peng Y."/>
            <person name="Rokas A."/>
            <person name="Rosa C.A."/>
            <person name="Scheuner C."/>
            <person name="Sibirny A.A."/>
            <person name="Slot J.C."/>
            <person name="Stielow J.B."/>
            <person name="Sun H."/>
            <person name="Kurtzman C.P."/>
            <person name="Blackwell M."/>
            <person name="Grigoriev I.V."/>
            <person name="Jeffries T.W."/>
        </authorList>
    </citation>
    <scope>NUCLEOTIDE SEQUENCE [LARGE SCALE GENOMIC DNA]</scope>
    <source>
        <strain evidence="3">NRRL Y-12698</strain>
    </source>
</reference>
<keyword evidence="3" id="KW-1185">Reference proteome</keyword>
<dbReference type="RefSeq" id="XP_018984708.1">
    <property type="nucleotide sequence ID" value="XM_019130496.1"/>
</dbReference>
<feature type="coiled-coil region" evidence="1">
    <location>
        <begin position="119"/>
        <end position="146"/>
    </location>
</feature>
<dbReference type="AlphaFoldDB" id="A0A1E3QP08"/>
<evidence type="ECO:0000313" key="2">
    <source>
        <dbReference type="EMBL" id="ODQ79380.1"/>
    </source>
</evidence>
<name>A0A1E3QP08_9ASCO</name>
<gene>
    <name evidence="2" type="ORF">BABINDRAFT_167244</name>
</gene>
<evidence type="ECO:0000313" key="3">
    <source>
        <dbReference type="Proteomes" id="UP000094336"/>
    </source>
</evidence>
<evidence type="ECO:0000256" key="1">
    <source>
        <dbReference type="SAM" id="Coils"/>
    </source>
</evidence>
<dbReference type="Proteomes" id="UP000094336">
    <property type="component" value="Unassembled WGS sequence"/>
</dbReference>
<keyword evidence="1" id="KW-0175">Coiled coil</keyword>
<organism evidence="2 3">
    <name type="scientific">Babjeviella inositovora NRRL Y-12698</name>
    <dbReference type="NCBI Taxonomy" id="984486"/>
    <lineage>
        <taxon>Eukaryota</taxon>
        <taxon>Fungi</taxon>
        <taxon>Dikarya</taxon>
        <taxon>Ascomycota</taxon>
        <taxon>Saccharomycotina</taxon>
        <taxon>Pichiomycetes</taxon>
        <taxon>Serinales incertae sedis</taxon>
        <taxon>Babjeviella</taxon>
    </lineage>
</organism>
<dbReference type="GeneID" id="30148349"/>